<organism evidence="1 2">
    <name type="scientific">Candidatus Kaiserbacteria bacterium RIFCSPHIGHO2_02_FULL_59_21</name>
    <dbReference type="NCBI Taxonomy" id="1798500"/>
    <lineage>
        <taxon>Bacteria</taxon>
        <taxon>Candidatus Kaiseribacteriota</taxon>
    </lineage>
</organism>
<accession>A0A1F6E1C3</accession>
<dbReference type="AlphaFoldDB" id="A0A1F6E1C3"/>
<protein>
    <submittedName>
        <fullName evidence="1">Uncharacterized protein</fullName>
    </submittedName>
</protein>
<dbReference type="Proteomes" id="UP000178572">
    <property type="component" value="Unassembled WGS sequence"/>
</dbReference>
<evidence type="ECO:0000313" key="2">
    <source>
        <dbReference type="Proteomes" id="UP000178572"/>
    </source>
</evidence>
<sequence length="358" mass="40573">MEVYNTGNLHMITKAQLQEKLVELAKKAQETGDLRESMSAYLAFIKDNYNDLDSEAKIIGDKAFEILGTLAKETLEKMPDSIEKRKMTRMHASAYGDHWDIESIAETLEKPTHLDKPILKATEEFFLEHTQMIADLMHDVLSNNLKGPDAAILALYCSAIDELIVAFHLAQHAYGPQVLSHVRAVYEIKDKIELFSSQPEHLQLWASDDPNDAENVRREYSAAGVRKKLGKERYDPVYSFLSEMGTHSTMKYVQSKILLHKPQDSEPLKREAKIWVGGSPREDHLVVANTGVVQAVTVILASFVDVYKDYLHAEEGVQMMKSAFEKYKAYMVKYFCDWMEANGTDSSKARAFISSAQI</sequence>
<evidence type="ECO:0000313" key="1">
    <source>
        <dbReference type="EMBL" id="OGG67463.1"/>
    </source>
</evidence>
<name>A0A1F6E1C3_9BACT</name>
<dbReference type="EMBL" id="MFLN01000007">
    <property type="protein sequence ID" value="OGG67463.1"/>
    <property type="molecule type" value="Genomic_DNA"/>
</dbReference>
<gene>
    <name evidence="1" type="ORF">A3C21_04390</name>
</gene>
<proteinExistence type="predicted"/>
<comment type="caution">
    <text evidence="1">The sequence shown here is derived from an EMBL/GenBank/DDBJ whole genome shotgun (WGS) entry which is preliminary data.</text>
</comment>
<reference evidence="1 2" key="1">
    <citation type="journal article" date="2016" name="Nat. Commun.">
        <title>Thousands of microbial genomes shed light on interconnected biogeochemical processes in an aquifer system.</title>
        <authorList>
            <person name="Anantharaman K."/>
            <person name="Brown C.T."/>
            <person name="Hug L.A."/>
            <person name="Sharon I."/>
            <person name="Castelle C.J."/>
            <person name="Probst A.J."/>
            <person name="Thomas B.C."/>
            <person name="Singh A."/>
            <person name="Wilkins M.J."/>
            <person name="Karaoz U."/>
            <person name="Brodie E.L."/>
            <person name="Williams K.H."/>
            <person name="Hubbard S.S."/>
            <person name="Banfield J.F."/>
        </authorList>
    </citation>
    <scope>NUCLEOTIDE SEQUENCE [LARGE SCALE GENOMIC DNA]</scope>
</reference>